<dbReference type="Gene3D" id="3.30.420.10">
    <property type="entry name" value="Ribonuclease H-like superfamily/Ribonuclease H"/>
    <property type="match status" value="1"/>
</dbReference>
<evidence type="ECO:0000256" key="9">
    <source>
        <dbReference type="ARBA" id="ARBA00023125"/>
    </source>
</evidence>
<dbReference type="Proteomes" id="UP000237271">
    <property type="component" value="Unassembled WGS sequence"/>
</dbReference>
<dbReference type="InterPro" id="IPR041588">
    <property type="entry name" value="Integrase_H2C2"/>
</dbReference>
<dbReference type="Pfam" id="PF17921">
    <property type="entry name" value="Integrase_H2C2"/>
    <property type="match status" value="1"/>
</dbReference>
<dbReference type="Gene3D" id="2.40.50.40">
    <property type="match status" value="1"/>
</dbReference>
<feature type="domain" description="Chromo" evidence="12">
    <location>
        <begin position="406"/>
        <end position="450"/>
    </location>
</feature>
<keyword evidence="9" id="KW-0238">DNA-binding</keyword>
<evidence type="ECO:0000313" key="15">
    <source>
        <dbReference type="Proteomes" id="UP000237271"/>
    </source>
</evidence>
<dbReference type="InterPro" id="IPR050951">
    <property type="entry name" value="Retrovirus_Pol_polyprotein"/>
</dbReference>
<evidence type="ECO:0000256" key="4">
    <source>
        <dbReference type="ARBA" id="ARBA00022801"/>
    </source>
</evidence>
<dbReference type="InterPro" id="IPR036397">
    <property type="entry name" value="RNaseH_sf"/>
</dbReference>
<organism evidence="14 15">
    <name type="scientific">Phytophthora palmivora</name>
    <dbReference type="NCBI Taxonomy" id="4796"/>
    <lineage>
        <taxon>Eukaryota</taxon>
        <taxon>Sar</taxon>
        <taxon>Stramenopiles</taxon>
        <taxon>Oomycota</taxon>
        <taxon>Peronosporomycetes</taxon>
        <taxon>Peronosporales</taxon>
        <taxon>Peronosporaceae</taxon>
        <taxon>Phytophthora</taxon>
    </lineage>
</organism>
<dbReference type="GO" id="GO:0006508">
    <property type="term" value="P:proteolysis"/>
    <property type="evidence" value="ECO:0007669"/>
    <property type="project" value="UniProtKB-KW"/>
</dbReference>
<dbReference type="PROSITE" id="PS50994">
    <property type="entry name" value="INTEGRASE"/>
    <property type="match status" value="1"/>
</dbReference>
<dbReference type="Gene3D" id="1.10.340.70">
    <property type="match status" value="1"/>
</dbReference>
<evidence type="ECO:0000259" key="12">
    <source>
        <dbReference type="PROSITE" id="PS50013"/>
    </source>
</evidence>
<name>A0A2P4YCU2_9STRA</name>
<comment type="caution">
    <text evidence="14">The sequence shown here is derived from an EMBL/GenBank/DDBJ whole genome shotgun (WGS) entry which is preliminary data.</text>
</comment>
<dbReference type="InterPro" id="IPR016197">
    <property type="entry name" value="Chromo-like_dom_sf"/>
</dbReference>
<evidence type="ECO:0000256" key="7">
    <source>
        <dbReference type="ARBA" id="ARBA00022918"/>
    </source>
</evidence>
<dbReference type="Pfam" id="PF24626">
    <property type="entry name" value="SH3_Tf2-1"/>
    <property type="match status" value="1"/>
</dbReference>
<keyword evidence="5" id="KW-0460">Magnesium</keyword>
<dbReference type="GO" id="GO:0003677">
    <property type="term" value="F:DNA binding"/>
    <property type="evidence" value="ECO:0007669"/>
    <property type="project" value="UniProtKB-KW"/>
</dbReference>
<dbReference type="OrthoDB" id="101303at2759"/>
<evidence type="ECO:0000256" key="2">
    <source>
        <dbReference type="ARBA" id="ARBA00022723"/>
    </source>
</evidence>
<reference evidence="14 15" key="1">
    <citation type="journal article" date="2017" name="Genome Biol. Evol.">
        <title>Phytophthora megakarya and P. palmivora, closely related causal agents of cacao black pod rot, underwent increases in genome sizes and gene numbers by different mechanisms.</title>
        <authorList>
            <person name="Ali S.S."/>
            <person name="Shao J."/>
            <person name="Lary D.J."/>
            <person name="Kronmiller B."/>
            <person name="Shen D."/>
            <person name="Strem M.D."/>
            <person name="Amoako-Attah I."/>
            <person name="Akrofi A.Y."/>
            <person name="Begoude B.A."/>
            <person name="Ten Hoopen G.M."/>
            <person name="Coulibaly K."/>
            <person name="Kebe B.I."/>
            <person name="Melnick R.L."/>
            <person name="Guiltinan M.J."/>
            <person name="Tyler B.M."/>
            <person name="Meinhardt L.W."/>
            <person name="Bailey B.A."/>
        </authorList>
    </citation>
    <scope>NUCLEOTIDE SEQUENCE [LARGE SCALE GENOMIC DNA]</scope>
    <source>
        <strain evidence="15">sbr112.9</strain>
    </source>
</reference>
<dbReference type="InterPro" id="IPR056924">
    <property type="entry name" value="SH3_Tf2-1"/>
</dbReference>
<feature type="region of interest" description="Disordered" evidence="11">
    <location>
        <begin position="225"/>
        <end position="278"/>
    </location>
</feature>
<evidence type="ECO:0000256" key="6">
    <source>
        <dbReference type="ARBA" id="ARBA00022908"/>
    </source>
</evidence>
<dbReference type="PANTHER" id="PTHR37984">
    <property type="entry name" value="PROTEIN CBG26694"/>
    <property type="match status" value="1"/>
</dbReference>
<keyword evidence="4" id="KW-0378">Hydrolase</keyword>
<protein>
    <recommendedName>
        <fullName evidence="16">Reverse transcriptase</fullName>
    </recommendedName>
</protein>
<gene>
    <name evidence="14" type="ORF">PHPALM_7256</name>
</gene>
<evidence type="ECO:0000256" key="5">
    <source>
        <dbReference type="ARBA" id="ARBA00022842"/>
    </source>
</evidence>
<accession>A0A2P4YCU2</accession>
<sequence>MVDEVLQNCHNSVEGGHQGIVGTYHRVKSDYYWIGLYADVVRHVQACENCCTSKKKSHLEGPTVPYCVDGFCNTASTNSAGQHTALLLFQDHFTGFVVAKAMAEAFEVAKVFEENVFRRFGAPSLVRHDRDPRFMSDVFQKFSKMMQSRSRSTLSYRPQANGQQERSVKTMIQAVYVEDPLQADWDDIAEKMVYAIKNSRDLTRQETPFYLAHDWDARSTMKAMTESGEGKQLGRLGSSRMAPRSKTTKGTTECQLKENARRAKEHNESLSRVEQQATPQLGGALAESTGNPAQSTKSLFNEGDQVWLVMERVKQGLMKKLAHRWHGPFRVKRKVDEFACELELPDNSGYRFYPVIHVSRLKKVVGTEKRPTTHLITELEEDQRFDVDEELLPQDSWEPDEGASQYEVEVILDDELPLSTSTARNERRFKVKWVDYEEPSWEPLSNLSCG</sequence>
<keyword evidence="6" id="KW-0229">DNA integration</keyword>
<dbReference type="GO" id="GO:0006310">
    <property type="term" value="P:DNA recombination"/>
    <property type="evidence" value="ECO:0007669"/>
    <property type="project" value="UniProtKB-KW"/>
</dbReference>
<dbReference type="InterPro" id="IPR001584">
    <property type="entry name" value="Integrase_cat-core"/>
</dbReference>
<dbReference type="GO" id="GO:0015074">
    <property type="term" value="P:DNA integration"/>
    <property type="evidence" value="ECO:0007669"/>
    <property type="project" value="UniProtKB-KW"/>
</dbReference>
<evidence type="ECO:0000259" key="13">
    <source>
        <dbReference type="PROSITE" id="PS50994"/>
    </source>
</evidence>
<feature type="compositionally biased region" description="Basic and acidic residues" evidence="11">
    <location>
        <begin position="255"/>
        <end position="271"/>
    </location>
</feature>
<dbReference type="InterPro" id="IPR012337">
    <property type="entry name" value="RNaseH-like_sf"/>
</dbReference>
<dbReference type="GO" id="GO:0003964">
    <property type="term" value="F:RNA-directed DNA polymerase activity"/>
    <property type="evidence" value="ECO:0007669"/>
    <property type="project" value="UniProtKB-KW"/>
</dbReference>
<dbReference type="InterPro" id="IPR000953">
    <property type="entry name" value="Chromo/chromo_shadow_dom"/>
</dbReference>
<evidence type="ECO:0000313" key="14">
    <source>
        <dbReference type="EMBL" id="POM75620.1"/>
    </source>
</evidence>
<dbReference type="GO" id="GO:0004190">
    <property type="term" value="F:aspartic-type endopeptidase activity"/>
    <property type="evidence" value="ECO:0007669"/>
    <property type="project" value="UniProtKB-KW"/>
</dbReference>
<keyword evidence="8" id="KW-0548">Nucleotidyltransferase</keyword>
<dbReference type="PROSITE" id="PS50013">
    <property type="entry name" value="CHROMO_2"/>
    <property type="match status" value="1"/>
</dbReference>
<keyword evidence="3" id="KW-0064">Aspartyl protease</keyword>
<keyword evidence="8" id="KW-0808">Transferase</keyword>
<keyword evidence="7" id="KW-0695">RNA-directed DNA polymerase</keyword>
<keyword evidence="10" id="KW-0233">DNA recombination</keyword>
<dbReference type="GO" id="GO:0003887">
    <property type="term" value="F:DNA-directed DNA polymerase activity"/>
    <property type="evidence" value="ECO:0007669"/>
    <property type="project" value="UniProtKB-KW"/>
</dbReference>
<evidence type="ECO:0000256" key="8">
    <source>
        <dbReference type="ARBA" id="ARBA00022932"/>
    </source>
</evidence>
<proteinExistence type="predicted"/>
<dbReference type="CDD" id="cd00024">
    <property type="entry name" value="CD_CSD"/>
    <property type="match status" value="1"/>
</dbReference>
<dbReference type="EMBL" id="NCKW01003726">
    <property type="protein sequence ID" value="POM75620.1"/>
    <property type="molecule type" value="Genomic_DNA"/>
</dbReference>
<dbReference type="AlphaFoldDB" id="A0A2P4YCU2"/>
<evidence type="ECO:0000256" key="11">
    <source>
        <dbReference type="SAM" id="MobiDB-lite"/>
    </source>
</evidence>
<keyword evidence="15" id="KW-1185">Reference proteome</keyword>
<keyword evidence="8" id="KW-0239">DNA-directed DNA polymerase</keyword>
<dbReference type="GO" id="GO:0046872">
    <property type="term" value="F:metal ion binding"/>
    <property type="evidence" value="ECO:0007669"/>
    <property type="project" value="UniProtKB-KW"/>
</dbReference>
<feature type="domain" description="Integrase catalytic" evidence="13">
    <location>
        <begin position="58"/>
        <end position="216"/>
    </location>
</feature>
<dbReference type="PANTHER" id="PTHR37984:SF5">
    <property type="entry name" value="PROTEIN NYNRIN-LIKE"/>
    <property type="match status" value="1"/>
</dbReference>
<evidence type="ECO:0008006" key="16">
    <source>
        <dbReference type="Google" id="ProtNLM"/>
    </source>
</evidence>
<dbReference type="SUPFAM" id="SSF54160">
    <property type="entry name" value="Chromo domain-like"/>
    <property type="match status" value="1"/>
</dbReference>
<keyword evidence="1" id="KW-0645">Protease</keyword>
<evidence type="ECO:0000256" key="10">
    <source>
        <dbReference type="ARBA" id="ARBA00023172"/>
    </source>
</evidence>
<evidence type="ECO:0000256" key="1">
    <source>
        <dbReference type="ARBA" id="ARBA00022670"/>
    </source>
</evidence>
<dbReference type="SUPFAM" id="SSF53098">
    <property type="entry name" value="Ribonuclease H-like"/>
    <property type="match status" value="1"/>
</dbReference>
<keyword evidence="2" id="KW-0479">Metal-binding</keyword>
<evidence type="ECO:0000256" key="3">
    <source>
        <dbReference type="ARBA" id="ARBA00022750"/>
    </source>
</evidence>